<proteinExistence type="predicted"/>
<gene>
    <name evidence="1" type="ORF">g.106006</name>
</gene>
<evidence type="ECO:0000313" key="1">
    <source>
        <dbReference type="EMBL" id="MBY15749.1"/>
    </source>
</evidence>
<dbReference type="EMBL" id="GGMR01003130">
    <property type="protein sequence ID" value="MBY15749.1"/>
    <property type="molecule type" value="Transcribed_RNA"/>
</dbReference>
<name>A0A2S2NF39_SCHGA</name>
<organism evidence="1">
    <name type="scientific">Schizaphis graminum</name>
    <name type="common">Green bug aphid</name>
    <dbReference type="NCBI Taxonomy" id="13262"/>
    <lineage>
        <taxon>Eukaryota</taxon>
        <taxon>Metazoa</taxon>
        <taxon>Ecdysozoa</taxon>
        <taxon>Arthropoda</taxon>
        <taxon>Hexapoda</taxon>
        <taxon>Insecta</taxon>
        <taxon>Pterygota</taxon>
        <taxon>Neoptera</taxon>
        <taxon>Paraneoptera</taxon>
        <taxon>Hemiptera</taxon>
        <taxon>Sternorrhyncha</taxon>
        <taxon>Aphidomorpha</taxon>
        <taxon>Aphidoidea</taxon>
        <taxon>Aphididae</taxon>
        <taxon>Aphidini</taxon>
        <taxon>Schizaphis</taxon>
    </lineage>
</organism>
<sequence>MKPGKVQLKEEFIQLIAYNHKKIQKNQFYLYMHFVVVTRLPYLLHSIETFYDPIASKDNICKAGEMFILALYNASEKETNLNNYRYQCFAKNVSCSKNVLLTLPPSEAAAREHSFRVYHQIQMWLGNKKNTSGMGLASKK</sequence>
<dbReference type="AlphaFoldDB" id="A0A2S2NF39"/>
<protein>
    <submittedName>
        <fullName evidence="1">Uncharacterized protein</fullName>
    </submittedName>
</protein>
<accession>A0A2S2NF39</accession>
<reference evidence="1" key="1">
    <citation type="submission" date="2018-04" db="EMBL/GenBank/DDBJ databases">
        <title>Transcriptome of Schizaphis graminum biotype I.</title>
        <authorList>
            <person name="Scully E.D."/>
            <person name="Geib S.M."/>
            <person name="Palmer N.A."/>
            <person name="Koch K."/>
            <person name="Bradshaw J."/>
            <person name="Heng-Moss T."/>
            <person name="Sarath G."/>
        </authorList>
    </citation>
    <scope>NUCLEOTIDE SEQUENCE</scope>
</reference>